<name>A0A6S6QSY2_9HYPH</name>
<keyword evidence="1" id="KW-0732">Signal</keyword>
<evidence type="ECO:0000313" key="3">
    <source>
        <dbReference type="Proteomes" id="UP000515317"/>
    </source>
</evidence>
<evidence type="ECO:0000256" key="1">
    <source>
        <dbReference type="SAM" id="SignalP"/>
    </source>
</evidence>
<accession>A0A6S6QSY2</accession>
<sequence>MGKTGRYSNRLLAASILLLTLCASGLPAAAEGVQMALFGWGKSKDGAPTPPPPPKDKEPMFCPAILVQPGTAAFIQYERGKEGDPTSVRYQANFNQFARECVDLGAEVGVRIGIAGRALVGPKGVPGQKMEVPIRFVVIDDQQKVVLSRVTRLQVEIPPGQTGITFTHVEDIGSLPFPGNAFRRWGFRVGFDSKPGGPQG</sequence>
<reference evidence="2 3" key="1">
    <citation type="submission" date="2020-08" db="EMBL/GenBank/DDBJ databases">
        <title>Genome sequence of Rhizobiales bacterium strain IZ6.</title>
        <authorList>
            <person name="Nakai R."/>
            <person name="Naganuma T."/>
        </authorList>
    </citation>
    <scope>NUCLEOTIDE SEQUENCE [LARGE SCALE GENOMIC DNA]</scope>
    <source>
        <strain evidence="2 3">IZ6</strain>
    </source>
</reference>
<dbReference type="RefSeq" id="WP_222876812.1">
    <property type="nucleotide sequence ID" value="NZ_AP023361.1"/>
</dbReference>
<gene>
    <name evidence="2" type="ORF">IZ6_08960</name>
</gene>
<feature type="signal peptide" evidence="1">
    <location>
        <begin position="1"/>
        <end position="29"/>
    </location>
</feature>
<evidence type="ECO:0000313" key="2">
    <source>
        <dbReference type="EMBL" id="BCJ90161.1"/>
    </source>
</evidence>
<dbReference type="KEGG" id="tso:IZ6_08960"/>
<dbReference type="Proteomes" id="UP000515317">
    <property type="component" value="Chromosome"/>
</dbReference>
<dbReference type="AlphaFoldDB" id="A0A6S6QSY2"/>
<dbReference type="EMBL" id="AP023361">
    <property type="protein sequence ID" value="BCJ90161.1"/>
    <property type="molecule type" value="Genomic_DNA"/>
</dbReference>
<protein>
    <submittedName>
        <fullName evidence="2">Uncharacterized protein</fullName>
    </submittedName>
</protein>
<keyword evidence="3" id="KW-1185">Reference proteome</keyword>
<organism evidence="2 3">
    <name type="scientific">Terrihabitans soli</name>
    <dbReference type="NCBI Taxonomy" id="708113"/>
    <lineage>
        <taxon>Bacteria</taxon>
        <taxon>Pseudomonadati</taxon>
        <taxon>Pseudomonadota</taxon>
        <taxon>Alphaproteobacteria</taxon>
        <taxon>Hyphomicrobiales</taxon>
        <taxon>Terrihabitans</taxon>
    </lineage>
</organism>
<proteinExistence type="predicted"/>
<feature type="chain" id="PRO_5027775367" evidence="1">
    <location>
        <begin position="30"/>
        <end position="200"/>
    </location>
</feature>